<organism evidence="2 3">
    <name type="scientific">Portunus trituberculatus</name>
    <name type="common">Swimming crab</name>
    <name type="synonym">Neptunus trituberculatus</name>
    <dbReference type="NCBI Taxonomy" id="210409"/>
    <lineage>
        <taxon>Eukaryota</taxon>
        <taxon>Metazoa</taxon>
        <taxon>Ecdysozoa</taxon>
        <taxon>Arthropoda</taxon>
        <taxon>Crustacea</taxon>
        <taxon>Multicrustacea</taxon>
        <taxon>Malacostraca</taxon>
        <taxon>Eumalacostraca</taxon>
        <taxon>Eucarida</taxon>
        <taxon>Decapoda</taxon>
        <taxon>Pleocyemata</taxon>
        <taxon>Brachyura</taxon>
        <taxon>Eubrachyura</taxon>
        <taxon>Portunoidea</taxon>
        <taxon>Portunidae</taxon>
        <taxon>Portuninae</taxon>
        <taxon>Portunus</taxon>
    </lineage>
</organism>
<gene>
    <name evidence="2" type="ORF">E2C01_053691</name>
</gene>
<proteinExistence type="predicted"/>
<dbReference type="Proteomes" id="UP000324222">
    <property type="component" value="Unassembled WGS sequence"/>
</dbReference>
<comment type="caution">
    <text evidence="2">The sequence shown here is derived from an EMBL/GenBank/DDBJ whole genome shotgun (WGS) entry which is preliminary data.</text>
</comment>
<protein>
    <submittedName>
        <fullName evidence="2">Uncharacterized protein</fullName>
    </submittedName>
</protein>
<evidence type="ECO:0000256" key="1">
    <source>
        <dbReference type="SAM" id="MobiDB-lite"/>
    </source>
</evidence>
<feature type="compositionally biased region" description="Polar residues" evidence="1">
    <location>
        <begin position="52"/>
        <end position="62"/>
    </location>
</feature>
<name>A0A5B7GRI1_PORTR</name>
<dbReference type="EMBL" id="VSRR010016772">
    <property type="protein sequence ID" value="MPC59668.1"/>
    <property type="molecule type" value="Genomic_DNA"/>
</dbReference>
<evidence type="ECO:0000313" key="2">
    <source>
        <dbReference type="EMBL" id="MPC59668.1"/>
    </source>
</evidence>
<keyword evidence="3" id="KW-1185">Reference proteome</keyword>
<reference evidence="2 3" key="1">
    <citation type="submission" date="2019-05" db="EMBL/GenBank/DDBJ databases">
        <title>Another draft genome of Portunus trituberculatus and its Hox gene families provides insights of decapod evolution.</title>
        <authorList>
            <person name="Jeong J.-H."/>
            <person name="Song I."/>
            <person name="Kim S."/>
            <person name="Choi T."/>
            <person name="Kim D."/>
            <person name="Ryu S."/>
            <person name="Kim W."/>
        </authorList>
    </citation>
    <scope>NUCLEOTIDE SEQUENCE [LARGE SCALE GENOMIC DNA]</scope>
    <source>
        <tissue evidence="2">Muscle</tissue>
    </source>
</reference>
<accession>A0A5B7GRI1</accession>
<dbReference type="AlphaFoldDB" id="A0A5B7GRI1"/>
<sequence length="79" mass="8423">MLTATRDSIKAVLGASRTVLKAARSTVRTCRHCERRPIHVETTHSMAGVSGDPSSVPSNTTPPLRIHLDGGSSETGENR</sequence>
<feature type="region of interest" description="Disordered" evidence="1">
    <location>
        <begin position="38"/>
        <end position="79"/>
    </location>
</feature>
<evidence type="ECO:0000313" key="3">
    <source>
        <dbReference type="Proteomes" id="UP000324222"/>
    </source>
</evidence>